<dbReference type="RefSeq" id="WP_379047179.1">
    <property type="nucleotide sequence ID" value="NZ_JBHULZ010000041.1"/>
</dbReference>
<name>A0ABW5SEH3_9FLAO</name>
<dbReference type="NCBIfam" id="TIGR00188">
    <property type="entry name" value="rnpA"/>
    <property type="match status" value="1"/>
</dbReference>
<protein>
    <recommendedName>
        <fullName evidence="7 8">Ribonuclease P protein component</fullName>
        <shortName evidence="7">RNase P protein</shortName>
        <shortName evidence="7">RNaseP protein</shortName>
        <ecNumber evidence="7 8">3.1.26.5</ecNumber>
    </recommendedName>
    <alternativeName>
        <fullName evidence="7">Protein C5</fullName>
    </alternativeName>
</protein>
<comment type="similarity">
    <text evidence="7">Belongs to the RnpA family.</text>
</comment>
<dbReference type="HAMAP" id="MF_00227">
    <property type="entry name" value="RNase_P"/>
    <property type="match status" value="1"/>
</dbReference>
<dbReference type="InterPro" id="IPR020568">
    <property type="entry name" value="Ribosomal_Su5_D2-typ_SF"/>
</dbReference>
<accession>A0ABW5SEH3</accession>
<keyword evidence="3 7" id="KW-0540">Nuclease</keyword>
<gene>
    <name evidence="7 9" type="primary">rnpA</name>
    <name evidence="9" type="ORF">ACFSQ0_09005</name>
</gene>
<dbReference type="EC" id="3.1.26.5" evidence="7 8"/>
<reference evidence="10" key="1">
    <citation type="journal article" date="2019" name="Int. J. Syst. Evol. Microbiol.">
        <title>The Global Catalogue of Microorganisms (GCM) 10K type strain sequencing project: providing services to taxonomists for standard genome sequencing and annotation.</title>
        <authorList>
            <consortium name="The Broad Institute Genomics Platform"/>
            <consortium name="The Broad Institute Genome Sequencing Center for Infectious Disease"/>
            <person name="Wu L."/>
            <person name="Ma J."/>
        </authorList>
    </citation>
    <scope>NUCLEOTIDE SEQUENCE [LARGE SCALE GENOMIC DNA]</scope>
    <source>
        <strain evidence="10">KCTC 42255</strain>
    </source>
</reference>
<evidence type="ECO:0000256" key="5">
    <source>
        <dbReference type="ARBA" id="ARBA00022801"/>
    </source>
</evidence>
<dbReference type="Gene3D" id="3.30.230.10">
    <property type="match status" value="1"/>
</dbReference>
<dbReference type="InterPro" id="IPR000100">
    <property type="entry name" value="RNase_P"/>
</dbReference>
<dbReference type="PANTHER" id="PTHR33992">
    <property type="entry name" value="RIBONUCLEASE P PROTEIN COMPONENT"/>
    <property type="match status" value="1"/>
</dbReference>
<evidence type="ECO:0000313" key="10">
    <source>
        <dbReference type="Proteomes" id="UP001597357"/>
    </source>
</evidence>
<keyword evidence="5 7" id="KW-0378">Hydrolase</keyword>
<comment type="subunit">
    <text evidence="7">Consists of a catalytic RNA component (M1 or rnpB) and a protein subunit.</text>
</comment>
<evidence type="ECO:0000256" key="3">
    <source>
        <dbReference type="ARBA" id="ARBA00022722"/>
    </source>
</evidence>
<keyword evidence="6 7" id="KW-0694">RNA-binding</keyword>
<comment type="caution">
    <text evidence="9">The sequence shown here is derived from an EMBL/GenBank/DDBJ whole genome shotgun (WGS) entry which is preliminary data.</text>
</comment>
<keyword evidence="4 7" id="KW-0255">Endonuclease</keyword>
<dbReference type="SUPFAM" id="SSF54211">
    <property type="entry name" value="Ribosomal protein S5 domain 2-like"/>
    <property type="match status" value="1"/>
</dbReference>
<dbReference type="InterPro" id="IPR020539">
    <property type="entry name" value="RNase_P_CS"/>
</dbReference>
<evidence type="ECO:0000256" key="1">
    <source>
        <dbReference type="ARBA" id="ARBA00002663"/>
    </source>
</evidence>
<evidence type="ECO:0000256" key="7">
    <source>
        <dbReference type="HAMAP-Rule" id="MF_00227"/>
    </source>
</evidence>
<evidence type="ECO:0000256" key="2">
    <source>
        <dbReference type="ARBA" id="ARBA00022694"/>
    </source>
</evidence>
<dbReference type="InterPro" id="IPR014721">
    <property type="entry name" value="Ribsml_uS5_D2-typ_fold_subgr"/>
</dbReference>
<comment type="function">
    <text evidence="1 7">RNaseP catalyzes the removal of the 5'-leader sequence from pre-tRNA to produce the mature 5'-terminus. It can also cleave other RNA substrates such as 4.5S RNA. The protein component plays an auxiliary but essential role in vivo by binding to the 5'-leader sequence and broadening the substrate specificity of the ribozyme.</text>
</comment>
<proteinExistence type="inferred from homology"/>
<evidence type="ECO:0000256" key="8">
    <source>
        <dbReference type="NCBIfam" id="TIGR00188"/>
    </source>
</evidence>
<keyword evidence="2 7" id="KW-0819">tRNA processing</keyword>
<dbReference type="PANTHER" id="PTHR33992:SF1">
    <property type="entry name" value="RIBONUCLEASE P PROTEIN COMPONENT"/>
    <property type="match status" value="1"/>
</dbReference>
<sequence length="120" mass="14248">MKKTLGKDQRLKSKTAIKALFENGETQKKFPLRMVYNPAFKKNQDAPKIMVSVPKRNFKLAVDRNRIKRQIREAYRLQKDQIKLHKNYHILFIFLGNRKQTSTTISKAMQQLLIEFNKKV</sequence>
<evidence type="ECO:0000313" key="9">
    <source>
        <dbReference type="EMBL" id="MFD2698127.1"/>
    </source>
</evidence>
<dbReference type="Proteomes" id="UP001597357">
    <property type="component" value="Unassembled WGS sequence"/>
</dbReference>
<dbReference type="GO" id="GO:0004526">
    <property type="term" value="F:ribonuclease P activity"/>
    <property type="evidence" value="ECO:0007669"/>
    <property type="project" value="UniProtKB-EC"/>
</dbReference>
<dbReference type="Pfam" id="PF00825">
    <property type="entry name" value="Ribonuclease_P"/>
    <property type="match status" value="1"/>
</dbReference>
<organism evidence="9 10">
    <name type="scientific">Mesonia sediminis</name>
    <dbReference type="NCBI Taxonomy" id="1703946"/>
    <lineage>
        <taxon>Bacteria</taxon>
        <taxon>Pseudomonadati</taxon>
        <taxon>Bacteroidota</taxon>
        <taxon>Flavobacteriia</taxon>
        <taxon>Flavobacteriales</taxon>
        <taxon>Flavobacteriaceae</taxon>
        <taxon>Mesonia</taxon>
    </lineage>
</organism>
<comment type="catalytic activity">
    <reaction evidence="7">
        <text>Endonucleolytic cleavage of RNA, removing 5'-extranucleotides from tRNA precursor.</text>
        <dbReference type="EC" id="3.1.26.5"/>
    </reaction>
</comment>
<keyword evidence="10" id="KW-1185">Reference proteome</keyword>
<evidence type="ECO:0000256" key="6">
    <source>
        <dbReference type="ARBA" id="ARBA00022884"/>
    </source>
</evidence>
<evidence type="ECO:0000256" key="4">
    <source>
        <dbReference type="ARBA" id="ARBA00022759"/>
    </source>
</evidence>
<dbReference type="PROSITE" id="PS00648">
    <property type="entry name" value="RIBONUCLEASE_P"/>
    <property type="match status" value="1"/>
</dbReference>
<dbReference type="EMBL" id="JBHULZ010000041">
    <property type="protein sequence ID" value="MFD2698127.1"/>
    <property type="molecule type" value="Genomic_DNA"/>
</dbReference>